<dbReference type="RefSeq" id="WP_054291466.1">
    <property type="nucleotide sequence ID" value="NZ_JADBEI010000002.1"/>
</dbReference>
<dbReference type="KEGG" id="kphy:AOZ06_24030"/>
<reference evidence="1 2" key="1">
    <citation type="submission" date="2015-07" db="EMBL/GenBank/DDBJ databases">
        <title>Genome sequencing of Kibdelosporangium phytohabitans.</title>
        <authorList>
            <person name="Qin S."/>
            <person name="Xing K."/>
        </authorList>
    </citation>
    <scope>NUCLEOTIDE SEQUENCE [LARGE SCALE GENOMIC DNA]</scope>
    <source>
        <strain evidence="1 2">KLBMP1111</strain>
    </source>
</reference>
<keyword evidence="2" id="KW-1185">Reference proteome</keyword>
<dbReference type="Proteomes" id="UP000063699">
    <property type="component" value="Chromosome"/>
</dbReference>
<evidence type="ECO:0000313" key="1">
    <source>
        <dbReference type="EMBL" id="ALG09562.1"/>
    </source>
</evidence>
<dbReference type="EMBL" id="CP012752">
    <property type="protein sequence ID" value="ALG09562.1"/>
    <property type="molecule type" value="Genomic_DNA"/>
</dbReference>
<dbReference type="OrthoDB" id="5493436at2"/>
<dbReference type="STRING" id="860235.AOZ06_24030"/>
<accession>A0A0N9I439</accession>
<proteinExistence type="predicted"/>
<organism evidence="1 2">
    <name type="scientific">Kibdelosporangium phytohabitans</name>
    <dbReference type="NCBI Taxonomy" id="860235"/>
    <lineage>
        <taxon>Bacteria</taxon>
        <taxon>Bacillati</taxon>
        <taxon>Actinomycetota</taxon>
        <taxon>Actinomycetes</taxon>
        <taxon>Pseudonocardiales</taxon>
        <taxon>Pseudonocardiaceae</taxon>
        <taxon>Kibdelosporangium</taxon>
    </lineage>
</organism>
<name>A0A0N9I439_9PSEU</name>
<evidence type="ECO:0000313" key="2">
    <source>
        <dbReference type="Proteomes" id="UP000063699"/>
    </source>
</evidence>
<gene>
    <name evidence="1" type="ORF">AOZ06_24030</name>
</gene>
<dbReference type="AlphaFoldDB" id="A0A0N9I439"/>
<protein>
    <submittedName>
        <fullName evidence="1">Uncharacterized protein</fullName>
    </submittedName>
</protein>
<sequence>MAALLAAVGVVVGISGIGSSDVQSADVSRPTGDPADRLRGLAADLSEDASYRPPTSAERKQAIAGLTGLIDGQLPRATQDLMPLGFTVSDGTDPVTNRRYTLVVNEPDSDRAWGVYLIDTSAPLSLVVEVPHPNFDLGTERIGVDLFRQVPGSVLLMSGTHRRAEDGAGDVAHRNDSLFHALAVELGSRDIPQVQLHGFHDKTLEGTDIVISPGAGEPNPLVRETADNLANAGLAVCRAWSKDCGKLEGTRNQQGRNAAENGTVFLHVEINRTVRDDNAMSSRLVRAIADAMKK</sequence>